<evidence type="ECO:0000256" key="5">
    <source>
        <dbReference type="ARBA" id="ARBA00022598"/>
    </source>
</evidence>
<comment type="caution">
    <text evidence="15">The sequence shown here is derived from an EMBL/GenBank/DDBJ whole genome shotgun (WGS) entry which is preliminary data.</text>
</comment>
<dbReference type="SUPFAM" id="SSF55190">
    <property type="entry name" value="Arginyl-tRNA synthetase (ArgRS), N-terminal 'additional' domain"/>
    <property type="match status" value="1"/>
</dbReference>
<evidence type="ECO:0000256" key="12">
    <source>
        <dbReference type="RuleBase" id="RU363038"/>
    </source>
</evidence>
<dbReference type="GO" id="GO:0005737">
    <property type="term" value="C:cytoplasm"/>
    <property type="evidence" value="ECO:0007669"/>
    <property type="project" value="UniProtKB-SubCell"/>
</dbReference>
<dbReference type="GO" id="GO:0006420">
    <property type="term" value="P:arginyl-tRNA aminoacylation"/>
    <property type="evidence" value="ECO:0007669"/>
    <property type="project" value="UniProtKB-UniRule"/>
</dbReference>
<evidence type="ECO:0000256" key="2">
    <source>
        <dbReference type="ARBA" id="ARBA00005594"/>
    </source>
</evidence>
<dbReference type="EMBL" id="NRJH01000011">
    <property type="protein sequence ID" value="RIY33697.1"/>
    <property type="molecule type" value="Genomic_DNA"/>
</dbReference>
<dbReference type="PRINTS" id="PR01038">
    <property type="entry name" value="TRNASYNTHARG"/>
</dbReference>
<comment type="subunit">
    <text evidence="3 11">Monomer.</text>
</comment>
<evidence type="ECO:0000256" key="10">
    <source>
        <dbReference type="ARBA" id="ARBA00049339"/>
    </source>
</evidence>
<evidence type="ECO:0000256" key="1">
    <source>
        <dbReference type="ARBA" id="ARBA00004496"/>
    </source>
</evidence>
<dbReference type="SUPFAM" id="SSF47323">
    <property type="entry name" value="Anticodon-binding domain of a subclass of class I aminoacyl-tRNA synthetases"/>
    <property type="match status" value="1"/>
</dbReference>
<dbReference type="NCBIfam" id="TIGR00456">
    <property type="entry name" value="argS"/>
    <property type="match status" value="1"/>
</dbReference>
<keyword evidence="5 11" id="KW-0436">Ligase</keyword>
<dbReference type="Gene3D" id="3.40.50.620">
    <property type="entry name" value="HUPs"/>
    <property type="match status" value="1"/>
</dbReference>
<dbReference type="GO" id="GO:0005524">
    <property type="term" value="F:ATP binding"/>
    <property type="evidence" value="ECO:0007669"/>
    <property type="project" value="UniProtKB-UniRule"/>
</dbReference>
<keyword evidence="4 11" id="KW-0963">Cytoplasm</keyword>
<comment type="catalytic activity">
    <reaction evidence="10 11">
        <text>tRNA(Arg) + L-arginine + ATP = L-arginyl-tRNA(Arg) + AMP + diphosphate</text>
        <dbReference type="Rhea" id="RHEA:20301"/>
        <dbReference type="Rhea" id="RHEA-COMP:9658"/>
        <dbReference type="Rhea" id="RHEA-COMP:9673"/>
        <dbReference type="ChEBI" id="CHEBI:30616"/>
        <dbReference type="ChEBI" id="CHEBI:32682"/>
        <dbReference type="ChEBI" id="CHEBI:33019"/>
        <dbReference type="ChEBI" id="CHEBI:78442"/>
        <dbReference type="ChEBI" id="CHEBI:78513"/>
        <dbReference type="ChEBI" id="CHEBI:456215"/>
        <dbReference type="EC" id="6.1.1.19"/>
    </reaction>
</comment>
<dbReference type="PROSITE" id="PS00178">
    <property type="entry name" value="AA_TRNA_LIGASE_I"/>
    <property type="match status" value="1"/>
</dbReference>
<evidence type="ECO:0000259" key="13">
    <source>
        <dbReference type="SMART" id="SM00836"/>
    </source>
</evidence>
<comment type="similarity">
    <text evidence="2 11 12">Belongs to the class-I aminoacyl-tRNA synthetase family.</text>
</comment>
<proteinExistence type="inferred from homology"/>
<dbReference type="PANTHER" id="PTHR11956:SF5">
    <property type="entry name" value="ARGININE--TRNA LIGASE, CYTOPLASMIC"/>
    <property type="match status" value="1"/>
</dbReference>
<dbReference type="HAMAP" id="MF_00123">
    <property type="entry name" value="Arg_tRNA_synth"/>
    <property type="match status" value="1"/>
</dbReference>
<dbReference type="FunFam" id="1.10.730.10:FF:000006">
    <property type="entry name" value="Arginyl-tRNA synthetase 2, mitochondrial"/>
    <property type="match status" value="1"/>
</dbReference>
<dbReference type="Pfam" id="PF03485">
    <property type="entry name" value="Arg_tRNA_synt_N"/>
    <property type="match status" value="1"/>
</dbReference>
<feature type="domain" description="Arginyl tRNA synthetase N-terminal" evidence="14">
    <location>
        <begin position="8"/>
        <end position="102"/>
    </location>
</feature>
<dbReference type="InterPro" id="IPR001412">
    <property type="entry name" value="aa-tRNA-synth_I_CS"/>
</dbReference>
<dbReference type="InterPro" id="IPR036695">
    <property type="entry name" value="Arg-tRNA-synth_N_sf"/>
</dbReference>
<evidence type="ECO:0000256" key="6">
    <source>
        <dbReference type="ARBA" id="ARBA00022741"/>
    </source>
</evidence>
<dbReference type="Pfam" id="PF00750">
    <property type="entry name" value="tRNA-synt_1d"/>
    <property type="match status" value="1"/>
</dbReference>
<dbReference type="InterPro" id="IPR008909">
    <property type="entry name" value="DALR_anticod-bd"/>
</dbReference>
<dbReference type="EC" id="6.1.1.19" evidence="11"/>
<feature type="short sequence motif" description="'HIGH' region" evidence="11">
    <location>
        <begin position="136"/>
        <end position="146"/>
    </location>
</feature>
<dbReference type="SUPFAM" id="SSF52374">
    <property type="entry name" value="Nucleotidylyl transferase"/>
    <property type="match status" value="1"/>
</dbReference>
<evidence type="ECO:0000256" key="4">
    <source>
        <dbReference type="ARBA" id="ARBA00022490"/>
    </source>
</evidence>
<dbReference type="AlphaFoldDB" id="A0A3A1YC58"/>
<gene>
    <name evidence="11" type="primary">argS</name>
    <name evidence="15" type="ORF">CJP74_01045</name>
</gene>
<dbReference type="GO" id="GO:0004814">
    <property type="term" value="F:arginine-tRNA ligase activity"/>
    <property type="evidence" value="ECO:0007669"/>
    <property type="project" value="UniProtKB-UniRule"/>
</dbReference>
<comment type="subcellular location">
    <subcellularLocation>
        <location evidence="1 11">Cytoplasm</location>
    </subcellularLocation>
</comment>
<evidence type="ECO:0000256" key="11">
    <source>
        <dbReference type="HAMAP-Rule" id="MF_00123"/>
    </source>
</evidence>
<sequence>MAKFILREHLENIITDSLNVFIRTQDSQGKLDPATSYPAIIKATKAAQFGDYQVNGILPLAKTLGTNPRELAQAFATYFAQEHSKEFAKVEVAGPGFVNLFLNDVWLAELTPNISHLQANLQAQTAQNIVIDYSAPNIAKEMHVGHLRTTIIGDSLVRVLEFLGHKVTKVNHIGDWGTQFGMLMAYMEEVEKDPEAAGVSIEDLDGFYRAAKARFDADPEFQTYARSLVVKLQGGDPHYYAKWKQLVDITMTQNNRTYRRLGVLLTDDDIMGESMYNPMLPEVVEQALEQGVATLDQGAVVAHLSEFKNKDGEDLGVILRKSDGGYLYATTDLAAMKYRVEHFKADNIIYCTDMRQANHFAQIEIIARKMGYLPESTKVTHAGFGMMLGKDGKPFKSRSGDVVRLNDLLDEAVERTQALLEARNSDVTGEERQELVNALAYGAIKYADLSKNRATDYIFDWDRMISFEGNTAPYMQYSYARIQSILRRHTLPATEAVLITNPYERNLVLKLQEFADVLDKVGSQLTPHLICTYLFELSGIFNSFYENVNIQKTEEKDLQESRINLINYTAKVLEQGLKLLGINVVERM</sequence>
<evidence type="ECO:0000256" key="9">
    <source>
        <dbReference type="ARBA" id="ARBA00023146"/>
    </source>
</evidence>
<feature type="domain" description="DALR anticodon binding" evidence="13">
    <location>
        <begin position="475"/>
        <end position="588"/>
    </location>
</feature>
<dbReference type="InterPro" id="IPR001278">
    <property type="entry name" value="Arg-tRNA-ligase"/>
</dbReference>
<keyword evidence="7 11" id="KW-0067">ATP-binding</keyword>
<dbReference type="Proteomes" id="UP000266258">
    <property type="component" value="Unassembled WGS sequence"/>
</dbReference>
<dbReference type="SMART" id="SM00836">
    <property type="entry name" value="DALR_1"/>
    <property type="match status" value="1"/>
</dbReference>
<dbReference type="Pfam" id="PF05746">
    <property type="entry name" value="DALR_1"/>
    <property type="match status" value="1"/>
</dbReference>
<dbReference type="FunFam" id="3.40.50.620:FF:000030">
    <property type="entry name" value="Arginine--tRNA ligase"/>
    <property type="match status" value="1"/>
</dbReference>
<dbReference type="InterPro" id="IPR014729">
    <property type="entry name" value="Rossmann-like_a/b/a_fold"/>
</dbReference>
<dbReference type="CDD" id="cd07956">
    <property type="entry name" value="Anticodon_Ia_Arg"/>
    <property type="match status" value="1"/>
</dbReference>
<keyword evidence="8 11" id="KW-0648">Protein biosynthesis</keyword>
<dbReference type="InterPro" id="IPR035684">
    <property type="entry name" value="ArgRS_core"/>
</dbReference>
<dbReference type="RefSeq" id="WP_119496424.1">
    <property type="nucleotide sequence ID" value="NZ_NRJH01000011.1"/>
</dbReference>
<evidence type="ECO:0000256" key="7">
    <source>
        <dbReference type="ARBA" id="ARBA00022840"/>
    </source>
</evidence>
<evidence type="ECO:0000313" key="16">
    <source>
        <dbReference type="Proteomes" id="UP000266258"/>
    </source>
</evidence>
<name>A0A3A1YC58_9GAMM</name>
<evidence type="ECO:0000259" key="14">
    <source>
        <dbReference type="SMART" id="SM01016"/>
    </source>
</evidence>
<dbReference type="InterPro" id="IPR009080">
    <property type="entry name" value="tRNAsynth_Ia_anticodon-bd"/>
</dbReference>
<protein>
    <recommendedName>
        <fullName evidence="11">Arginine--tRNA ligase</fullName>
        <ecNumber evidence="11">6.1.1.19</ecNumber>
    </recommendedName>
    <alternativeName>
        <fullName evidence="11">Arginyl-tRNA synthetase</fullName>
        <shortName evidence="11">ArgRS</shortName>
    </alternativeName>
</protein>
<organism evidence="15 16">
    <name type="scientific">Psittacicella melopsittaci</name>
    <dbReference type="NCBI Taxonomy" id="2028576"/>
    <lineage>
        <taxon>Bacteria</taxon>
        <taxon>Pseudomonadati</taxon>
        <taxon>Pseudomonadota</taxon>
        <taxon>Gammaproteobacteria</taxon>
        <taxon>Pasteurellales</taxon>
        <taxon>Psittacicellaceae</taxon>
        <taxon>Psittacicella</taxon>
    </lineage>
</organism>
<keyword evidence="16" id="KW-1185">Reference proteome</keyword>
<evidence type="ECO:0000313" key="15">
    <source>
        <dbReference type="EMBL" id="RIY33697.1"/>
    </source>
</evidence>
<dbReference type="SMART" id="SM01016">
    <property type="entry name" value="Arg_tRNA_synt_N"/>
    <property type="match status" value="1"/>
</dbReference>
<dbReference type="InterPro" id="IPR005148">
    <property type="entry name" value="Arg-tRNA-synth_N"/>
</dbReference>
<keyword evidence="9 11" id="KW-0030">Aminoacyl-tRNA synthetase</keyword>
<dbReference type="OrthoDB" id="9803211at2"/>
<evidence type="ECO:0000256" key="8">
    <source>
        <dbReference type="ARBA" id="ARBA00022917"/>
    </source>
</evidence>
<keyword evidence="6 11" id="KW-0547">Nucleotide-binding</keyword>
<evidence type="ECO:0000256" key="3">
    <source>
        <dbReference type="ARBA" id="ARBA00011245"/>
    </source>
</evidence>
<accession>A0A3A1YC58</accession>
<dbReference type="Gene3D" id="3.30.1360.70">
    <property type="entry name" value="Arginyl tRNA synthetase N-terminal domain"/>
    <property type="match status" value="1"/>
</dbReference>
<dbReference type="PANTHER" id="PTHR11956">
    <property type="entry name" value="ARGINYL-TRNA SYNTHETASE"/>
    <property type="match status" value="1"/>
</dbReference>
<reference evidence="15 16" key="1">
    <citation type="submission" date="2017-08" db="EMBL/GenBank/DDBJ databases">
        <title>Reclassification of Bisgaard taxon 37 and 44.</title>
        <authorList>
            <person name="Christensen H."/>
        </authorList>
    </citation>
    <scope>NUCLEOTIDE SEQUENCE [LARGE SCALE GENOMIC DNA]</scope>
    <source>
        <strain evidence="15 16">B96_4</strain>
    </source>
</reference>
<dbReference type="CDD" id="cd00671">
    <property type="entry name" value="ArgRS_core"/>
    <property type="match status" value="1"/>
</dbReference>
<dbReference type="Gene3D" id="1.10.730.10">
    <property type="entry name" value="Isoleucyl-tRNA Synthetase, Domain 1"/>
    <property type="match status" value="1"/>
</dbReference>